<evidence type="ECO:0000256" key="2">
    <source>
        <dbReference type="ARBA" id="ARBA00024195"/>
    </source>
</evidence>
<accession>A0A5S6QIX4</accession>
<evidence type="ECO:0000313" key="6">
    <source>
        <dbReference type="WBParaSite" id="TMUE_2000007099.1"/>
    </source>
</evidence>
<evidence type="ECO:0000256" key="1">
    <source>
        <dbReference type="ARBA" id="ARBA00023157"/>
    </source>
</evidence>
<dbReference type="PROSITE" id="PS00135">
    <property type="entry name" value="TRYPSIN_SER"/>
    <property type="match status" value="1"/>
</dbReference>
<dbReference type="FunFam" id="2.40.10.10:FF:000002">
    <property type="entry name" value="Transmembrane protease serine"/>
    <property type="match status" value="1"/>
</dbReference>
<keyword evidence="3" id="KW-0378">Hydrolase</keyword>
<dbReference type="PANTHER" id="PTHR24253">
    <property type="entry name" value="TRANSMEMBRANE PROTEASE SERINE"/>
    <property type="match status" value="1"/>
</dbReference>
<dbReference type="InterPro" id="IPR043504">
    <property type="entry name" value="Peptidase_S1_PA_chymotrypsin"/>
</dbReference>
<keyword evidence="3" id="KW-0720">Serine protease</keyword>
<dbReference type="InterPro" id="IPR001254">
    <property type="entry name" value="Trypsin_dom"/>
</dbReference>
<dbReference type="SUPFAM" id="SSF50494">
    <property type="entry name" value="Trypsin-like serine proteases"/>
    <property type="match status" value="1"/>
</dbReference>
<dbReference type="STRING" id="70415.A0A5S6QIX4"/>
<protein>
    <submittedName>
        <fullName evidence="6">Peptidase S1 domain-containing protein</fullName>
    </submittedName>
</protein>
<keyword evidence="5" id="KW-1185">Reference proteome</keyword>
<dbReference type="SMART" id="SM00020">
    <property type="entry name" value="Tryp_SPc"/>
    <property type="match status" value="1"/>
</dbReference>
<organism evidence="5 6">
    <name type="scientific">Trichuris muris</name>
    <name type="common">Mouse whipworm</name>
    <dbReference type="NCBI Taxonomy" id="70415"/>
    <lineage>
        <taxon>Eukaryota</taxon>
        <taxon>Metazoa</taxon>
        <taxon>Ecdysozoa</taxon>
        <taxon>Nematoda</taxon>
        <taxon>Enoplea</taxon>
        <taxon>Dorylaimia</taxon>
        <taxon>Trichinellida</taxon>
        <taxon>Trichuridae</taxon>
        <taxon>Trichuris</taxon>
    </lineage>
</organism>
<dbReference type="InterPro" id="IPR018114">
    <property type="entry name" value="TRYPSIN_HIS"/>
</dbReference>
<dbReference type="GO" id="GO:0004252">
    <property type="term" value="F:serine-type endopeptidase activity"/>
    <property type="evidence" value="ECO:0007669"/>
    <property type="project" value="InterPro"/>
</dbReference>
<dbReference type="CDD" id="cd00190">
    <property type="entry name" value="Tryp_SPc"/>
    <property type="match status" value="1"/>
</dbReference>
<keyword evidence="3" id="KW-0645">Protease</keyword>
<dbReference type="PROSITE" id="PS00134">
    <property type="entry name" value="TRYPSIN_HIS"/>
    <property type="match status" value="1"/>
</dbReference>
<name>A0A5S6QIX4_TRIMR</name>
<dbReference type="WBParaSite" id="TMUE_2000007099.1">
    <property type="protein sequence ID" value="TMUE_2000007099.1"/>
    <property type="gene ID" value="WBGene00294021"/>
</dbReference>
<dbReference type="InterPro" id="IPR009003">
    <property type="entry name" value="Peptidase_S1_PA"/>
</dbReference>
<dbReference type="Gene3D" id="2.40.10.10">
    <property type="entry name" value="Trypsin-like serine proteases"/>
    <property type="match status" value="2"/>
</dbReference>
<dbReference type="Pfam" id="PF00089">
    <property type="entry name" value="Trypsin"/>
    <property type="match status" value="1"/>
</dbReference>
<dbReference type="PROSITE" id="PS50240">
    <property type="entry name" value="TRYPSIN_DOM"/>
    <property type="match status" value="1"/>
</dbReference>
<feature type="domain" description="Peptidase S1" evidence="4">
    <location>
        <begin position="27"/>
        <end position="288"/>
    </location>
</feature>
<evidence type="ECO:0000313" key="5">
    <source>
        <dbReference type="Proteomes" id="UP000046395"/>
    </source>
</evidence>
<keyword evidence="1" id="KW-1015">Disulfide bond</keyword>
<reference evidence="6" key="1">
    <citation type="submission" date="2019-12" db="UniProtKB">
        <authorList>
            <consortium name="WormBaseParasite"/>
        </authorList>
    </citation>
    <scope>IDENTIFICATION</scope>
</reference>
<dbReference type="PANTHER" id="PTHR24253:SF176">
    <property type="entry name" value="CORIN, ISOFORM B"/>
    <property type="match status" value="1"/>
</dbReference>
<dbReference type="GO" id="GO:0006508">
    <property type="term" value="P:proteolysis"/>
    <property type="evidence" value="ECO:0007669"/>
    <property type="project" value="UniProtKB-KW"/>
</dbReference>
<dbReference type="InterPro" id="IPR033116">
    <property type="entry name" value="TRYPSIN_SER"/>
</dbReference>
<proteinExistence type="inferred from homology"/>
<evidence type="ECO:0000256" key="3">
    <source>
        <dbReference type="RuleBase" id="RU363034"/>
    </source>
</evidence>
<sequence>MSMHCEAICGQPYFKPHSFDNVGYNRVANGAEARKHSHPWQAYIITKFGKERQQCGGSLIDWYNNNASDLVLTAAHCVMDNRVLTASYEITEEIKFRFKRWRSKGKYVGVPVANSSHVSVYLGVHDLSTLNETALKLNVIGLTTGHYHHDIIQGVCLPSSNEDLPSGGLQCFVTGWGYLDEKKTAAKRLQQIEVEILRRSLCIIYANRKSFCAGSKKKSIGTCMGDSGGPLTCKKDGKFTLYGVVSFAVTGGREKVRFKLVSFRRAAETHCALGDHSCGVSGLFAVEQ</sequence>
<comment type="similarity">
    <text evidence="2">Belongs to the peptidase S1 family. CLIP subfamily.</text>
</comment>
<dbReference type="AlphaFoldDB" id="A0A5S6QIX4"/>
<dbReference type="Proteomes" id="UP000046395">
    <property type="component" value="Unassembled WGS sequence"/>
</dbReference>
<evidence type="ECO:0000259" key="4">
    <source>
        <dbReference type="PROSITE" id="PS50240"/>
    </source>
</evidence>